<feature type="compositionally biased region" description="Acidic residues" evidence="4">
    <location>
        <begin position="700"/>
        <end position="713"/>
    </location>
</feature>
<dbReference type="Proteomes" id="UP000729913">
    <property type="component" value="Unassembled WGS sequence"/>
</dbReference>
<reference evidence="7" key="2">
    <citation type="submission" date="2021-04" db="EMBL/GenBank/DDBJ databases">
        <title>Genome-wide patterns of bracovirus chromosomal integration into multiple host tissues during parasitism.</title>
        <authorList>
            <person name="Chebbi M.A.C."/>
        </authorList>
    </citation>
    <scope>NUCLEOTIDE SEQUENCE</scope>
    <source>
        <tissue evidence="7">Whole body</tissue>
    </source>
</reference>
<dbReference type="PROSITE" id="PS50089">
    <property type="entry name" value="ZF_RING_2"/>
    <property type="match status" value="1"/>
</dbReference>
<evidence type="ECO:0000313" key="8">
    <source>
        <dbReference type="Proteomes" id="UP000729913"/>
    </source>
</evidence>
<comment type="caution">
    <text evidence="7">The sequence shown here is derived from an EMBL/GenBank/DDBJ whole genome shotgun (WGS) entry which is preliminary data.</text>
</comment>
<sequence length="784" mass="89960">MGPWWILAVSLVWTLVSVNMMNRLICSNAESDACPAQGTLIPPDNFTYVPDKDEHSHDPDEDANRNALFCDLYTAIQKQFRSIENIYNDIAILHEESANILTLDAVKLKMQSWQRNRKLPNLESVNDFNEQMEMENFANISRHNRGKIEIFPIAWIPVLDKTPESCLAVVQKLSSLKTNWRPRKIFHDFDDDYSKSFAEIFPTAIKRGTFLSHCMIMMKEVNRLNLSIRDGPTAIILAKIIALSLLPASKILENFCPIVSSLSNQQLQMFRALLNYYIHNWINGVGVNNYSFFKNARCLVKNSDIIIRHMNNHLRNGRTGWDFLEKILSCSEQCDFHFDHYQEHQKINWSGYKIKNIFTGKKLCKPLDKLWQNIGESQNCQDFLKKIGTLLIPILKNMTVTGINLSPQFKLMRREDNNSEIALNLDEIVRRSNQNLLANQPTNNNLERLEIELEATDQAEEEEEEEEISTCCICKDRRPIMRYQPCGHVVTCEQCNTGWFESRRDDGREMDCVMCRAAVNLVEFAELERCLGIIYMVYIENHTWKYTGMYSSTISRRPASFFVRCIHHGAPKELKKKVKEPIVRTNCPAYFRMNIHNNETLRIYQWNEEHNCETMPASIASSSSVSQQQKQQQLVSKTMPAKNCQQKRSHEPDSSSGDEFANSPSQSTSRSRCPSKKKRLPLSPIVVPQKHANLPFNSEENTDEDISEKDDDGTSVQSPPFSPLSSPVKQPDGNNADATYSLSENSIVFDENLPVIAEDENNEILQVLLGGYFKVSTPEDSLVE</sequence>
<dbReference type="GO" id="GO:0008270">
    <property type="term" value="F:zinc ion binding"/>
    <property type="evidence" value="ECO:0007669"/>
    <property type="project" value="UniProtKB-KW"/>
</dbReference>
<feature type="signal peptide" evidence="5">
    <location>
        <begin position="1"/>
        <end position="20"/>
    </location>
</feature>
<keyword evidence="1 3" id="KW-0863">Zinc-finger</keyword>
<feature type="chain" id="PRO_5035152333" description="RING-type domain-containing protein" evidence="5">
    <location>
        <begin position="21"/>
        <end position="784"/>
    </location>
</feature>
<evidence type="ECO:0000313" key="7">
    <source>
        <dbReference type="EMBL" id="KAG8035983.1"/>
    </source>
</evidence>
<dbReference type="OrthoDB" id="10561174at2759"/>
<accession>A0A8J5QL79</accession>
<reference evidence="7" key="1">
    <citation type="submission" date="2020-03" db="EMBL/GenBank/DDBJ databases">
        <authorList>
            <person name="Chebbi M.A."/>
            <person name="Drezen J.M."/>
        </authorList>
    </citation>
    <scope>NUCLEOTIDE SEQUENCE</scope>
    <source>
        <tissue evidence="7">Whole body</tissue>
    </source>
</reference>
<feature type="compositionally biased region" description="Polar residues" evidence="4">
    <location>
        <begin position="714"/>
        <end position="738"/>
    </location>
</feature>
<evidence type="ECO:0000259" key="6">
    <source>
        <dbReference type="PROSITE" id="PS50089"/>
    </source>
</evidence>
<proteinExistence type="predicted"/>
<evidence type="ECO:0000256" key="3">
    <source>
        <dbReference type="PROSITE-ProRule" id="PRU00175"/>
    </source>
</evidence>
<feature type="compositionally biased region" description="Low complexity" evidence="4">
    <location>
        <begin position="621"/>
        <end position="637"/>
    </location>
</feature>
<dbReference type="EMBL" id="JAAOIC020000052">
    <property type="protein sequence ID" value="KAG8035983.1"/>
    <property type="molecule type" value="Genomic_DNA"/>
</dbReference>
<gene>
    <name evidence="7" type="ORF">G9C98_003110</name>
</gene>
<feature type="compositionally biased region" description="Polar residues" evidence="4">
    <location>
        <begin position="654"/>
        <end position="672"/>
    </location>
</feature>
<feature type="domain" description="RING-type" evidence="6">
    <location>
        <begin position="471"/>
        <end position="516"/>
    </location>
</feature>
<evidence type="ECO:0000256" key="2">
    <source>
        <dbReference type="ARBA" id="ARBA00022833"/>
    </source>
</evidence>
<name>A0A8J5QL79_9HYME</name>
<organism evidence="7 8">
    <name type="scientific">Cotesia typhae</name>
    <dbReference type="NCBI Taxonomy" id="2053667"/>
    <lineage>
        <taxon>Eukaryota</taxon>
        <taxon>Metazoa</taxon>
        <taxon>Ecdysozoa</taxon>
        <taxon>Arthropoda</taxon>
        <taxon>Hexapoda</taxon>
        <taxon>Insecta</taxon>
        <taxon>Pterygota</taxon>
        <taxon>Neoptera</taxon>
        <taxon>Endopterygota</taxon>
        <taxon>Hymenoptera</taxon>
        <taxon>Apocrita</taxon>
        <taxon>Ichneumonoidea</taxon>
        <taxon>Braconidae</taxon>
        <taxon>Microgastrinae</taxon>
        <taxon>Cotesia</taxon>
    </lineage>
</organism>
<dbReference type="Pfam" id="PF13920">
    <property type="entry name" value="zf-C3HC4_3"/>
    <property type="match status" value="1"/>
</dbReference>
<evidence type="ECO:0000256" key="4">
    <source>
        <dbReference type="SAM" id="MobiDB-lite"/>
    </source>
</evidence>
<keyword evidence="8" id="KW-1185">Reference proteome</keyword>
<dbReference type="AlphaFoldDB" id="A0A8J5QL79"/>
<evidence type="ECO:0000256" key="5">
    <source>
        <dbReference type="SAM" id="SignalP"/>
    </source>
</evidence>
<keyword evidence="5" id="KW-0732">Signal</keyword>
<protein>
    <recommendedName>
        <fullName evidence="6">RING-type domain-containing protein</fullName>
    </recommendedName>
</protein>
<feature type="region of interest" description="Disordered" evidence="4">
    <location>
        <begin position="617"/>
        <end position="738"/>
    </location>
</feature>
<dbReference type="InterPro" id="IPR001841">
    <property type="entry name" value="Znf_RING"/>
</dbReference>
<keyword evidence="1 3" id="KW-0479">Metal-binding</keyword>
<evidence type="ECO:0000256" key="1">
    <source>
        <dbReference type="ARBA" id="ARBA00022771"/>
    </source>
</evidence>
<keyword evidence="2" id="KW-0862">Zinc</keyword>